<protein>
    <submittedName>
        <fullName evidence="7">Desulfoferrodoxin</fullName>
    </submittedName>
</protein>
<evidence type="ECO:0000256" key="1">
    <source>
        <dbReference type="ARBA" id="ARBA00005941"/>
    </source>
</evidence>
<accession>A0AAP2WAC2</accession>
<dbReference type="Gene3D" id="2.60.40.730">
    <property type="entry name" value="SOR catalytic domain"/>
    <property type="match status" value="1"/>
</dbReference>
<keyword evidence="2" id="KW-0813">Transport</keyword>
<keyword evidence="5" id="KW-0408">Iron</keyword>
<dbReference type="AlphaFoldDB" id="A0AAP2WAC2"/>
<dbReference type="InterPro" id="IPR002742">
    <property type="entry name" value="Desulfoferrodoxin_Fe-bd_dom"/>
</dbReference>
<name>A0AAP2WAC2_9FIRM</name>
<evidence type="ECO:0000313" key="8">
    <source>
        <dbReference type="Proteomes" id="UP001299265"/>
    </source>
</evidence>
<evidence type="ECO:0000256" key="4">
    <source>
        <dbReference type="ARBA" id="ARBA00022982"/>
    </source>
</evidence>
<gene>
    <name evidence="7" type="ORF">LQE92_10880</name>
</gene>
<evidence type="ECO:0000256" key="2">
    <source>
        <dbReference type="ARBA" id="ARBA00022448"/>
    </source>
</evidence>
<dbReference type="InterPro" id="IPR051233">
    <property type="entry name" value="Desulfoferrodoxin_SOR"/>
</dbReference>
<dbReference type="Proteomes" id="UP001299265">
    <property type="component" value="Unassembled WGS sequence"/>
</dbReference>
<proteinExistence type="inferred from homology"/>
<dbReference type="SUPFAM" id="SSF49367">
    <property type="entry name" value="Superoxide reductase-like"/>
    <property type="match status" value="1"/>
</dbReference>
<keyword evidence="8" id="KW-1185">Reference proteome</keyword>
<evidence type="ECO:0000259" key="6">
    <source>
        <dbReference type="Pfam" id="PF01880"/>
    </source>
</evidence>
<reference evidence="7 8" key="1">
    <citation type="submission" date="2021-11" db="EMBL/GenBank/DDBJ databases">
        <title>Lacrimispora sp. nov. NSJ-141 isolated from human feces.</title>
        <authorList>
            <person name="Abdugheni R."/>
        </authorList>
    </citation>
    <scope>NUCLEOTIDE SEQUENCE [LARGE SCALE GENOMIC DNA]</scope>
    <source>
        <strain evidence="7 8">NSJ-141</strain>
    </source>
</reference>
<keyword evidence="4" id="KW-0249">Electron transport</keyword>
<organism evidence="7 8">
    <name type="scientific">Lientehia hominis</name>
    <dbReference type="NCBI Taxonomy" id="2897778"/>
    <lineage>
        <taxon>Bacteria</taxon>
        <taxon>Bacillati</taxon>
        <taxon>Bacillota</taxon>
        <taxon>Clostridia</taxon>
        <taxon>Lachnospirales</taxon>
        <taxon>Lachnospiraceae</taxon>
        <taxon>Lientehia</taxon>
    </lineage>
</organism>
<dbReference type="GO" id="GO:0016491">
    <property type="term" value="F:oxidoreductase activity"/>
    <property type="evidence" value="ECO:0007669"/>
    <property type="project" value="InterPro"/>
</dbReference>
<evidence type="ECO:0000256" key="5">
    <source>
        <dbReference type="ARBA" id="ARBA00023004"/>
    </source>
</evidence>
<dbReference type="PANTHER" id="PTHR36541">
    <property type="entry name" value="SUPEROXIDE REDUCTASE-RELATED"/>
    <property type="match status" value="1"/>
</dbReference>
<feature type="domain" description="Desulfoferrodoxin ferrous iron-binding" evidence="6">
    <location>
        <begin position="38"/>
        <end position="121"/>
    </location>
</feature>
<sequence length="124" mass="13863">MEMEFYKCGNCHSIALEVIAGEDACEKSFGKLEPNVVEASNEKHLPVVERDGDTLTVTVGSVEHPMLEEHYIMFIYLETCCGGILKKLKPNDAPKAVFQVPKGETPKAVYEYCNIHGLWKTEIS</sequence>
<comment type="similarity">
    <text evidence="1">Belongs to the desulfoferrodoxin family.</text>
</comment>
<dbReference type="InterPro" id="IPR036073">
    <property type="entry name" value="Desulfoferrodoxin_Fe-bd_dom_sf"/>
</dbReference>
<dbReference type="PANTHER" id="PTHR36541:SF1">
    <property type="entry name" value="SUPEROXIDE REDUCTASE-RELATED"/>
    <property type="match status" value="1"/>
</dbReference>
<evidence type="ECO:0000313" key="7">
    <source>
        <dbReference type="EMBL" id="MCD2493122.1"/>
    </source>
</evidence>
<evidence type="ECO:0000256" key="3">
    <source>
        <dbReference type="ARBA" id="ARBA00022723"/>
    </source>
</evidence>
<dbReference type="EMBL" id="JAJNOR010000006">
    <property type="protein sequence ID" value="MCD2493122.1"/>
    <property type="molecule type" value="Genomic_DNA"/>
</dbReference>
<comment type="caution">
    <text evidence="7">The sequence shown here is derived from an EMBL/GenBank/DDBJ whole genome shotgun (WGS) entry which is preliminary data.</text>
</comment>
<keyword evidence="3" id="KW-0479">Metal-binding</keyword>
<dbReference type="Pfam" id="PF01880">
    <property type="entry name" value="Desulfoferrodox"/>
    <property type="match status" value="1"/>
</dbReference>
<dbReference type="GO" id="GO:0005506">
    <property type="term" value="F:iron ion binding"/>
    <property type="evidence" value="ECO:0007669"/>
    <property type="project" value="InterPro"/>
</dbReference>